<dbReference type="EMBL" id="CAJOBJ010197088">
    <property type="protein sequence ID" value="CAF4972023.1"/>
    <property type="molecule type" value="Genomic_DNA"/>
</dbReference>
<evidence type="ECO:0000313" key="2">
    <source>
        <dbReference type="EMBL" id="CAF4972023.1"/>
    </source>
</evidence>
<feature type="signal peptide" evidence="1">
    <location>
        <begin position="1"/>
        <end position="22"/>
    </location>
</feature>
<reference evidence="2" key="1">
    <citation type="submission" date="2021-02" db="EMBL/GenBank/DDBJ databases">
        <authorList>
            <person name="Nowell W R."/>
        </authorList>
    </citation>
    <scope>NUCLEOTIDE SEQUENCE</scope>
</reference>
<keyword evidence="1" id="KW-0732">Signal</keyword>
<protein>
    <submittedName>
        <fullName evidence="2">Uncharacterized protein</fullName>
    </submittedName>
</protein>
<comment type="caution">
    <text evidence="2">The sequence shown here is derived from an EMBL/GenBank/DDBJ whole genome shotgun (WGS) entry which is preliminary data.</text>
</comment>
<dbReference type="Proteomes" id="UP000681720">
    <property type="component" value="Unassembled WGS sequence"/>
</dbReference>
<dbReference type="AlphaFoldDB" id="A0A8S3D2J3"/>
<proteinExistence type="predicted"/>
<organism evidence="2 3">
    <name type="scientific">Rotaria magnacalcarata</name>
    <dbReference type="NCBI Taxonomy" id="392030"/>
    <lineage>
        <taxon>Eukaryota</taxon>
        <taxon>Metazoa</taxon>
        <taxon>Spiralia</taxon>
        <taxon>Gnathifera</taxon>
        <taxon>Rotifera</taxon>
        <taxon>Eurotatoria</taxon>
        <taxon>Bdelloidea</taxon>
        <taxon>Philodinida</taxon>
        <taxon>Philodinidae</taxon>
        <taxon>Rotaria</taxon>
    </lineage>
</organism>
<name>A0A8S3D2J3_9BILA</name>
<evidence type="ECO:0000256" key="1">
    <source>
        <dbReference type="SAM" id="SignalP"/>
    </source>
</evidence>
<feature type="chain" id="PRO_5035871777" evidence="1">
    <location>
        <begin position="23"/>
        <end position="102"/>
    </location>
</feature>
<evidence type="ECO:0000313" key="3">
    <source>
        <dbReference type="Proteomes" id="UP000681720"/>
    </source>
</evidence>
<accession>A0A8S3D2J3</accession>
<sequence>MSRMVTILLLAICLNTITHIEASDFGKLINKISTTVSKIKSQLFEYFHRFRVFFTRHTESTHHLMTARGCGYAVDDEPMIYNKRAKIVSKIKGGDDAIWHTW</sequence>
<gene>
    <name evidence="2" type="ORF">GIL414_LOCUS55475</name>
</gene>